<keyword evidence="9 10" id="KW-0368">Histidine biosynthesis</keyword>
<protein>
    <recommendedName>
        <fullName evidence="10">Phosphoribosyl-ATP pyrophosphatase</fullName>
        <shortName evidence="10">PRA-PH</shortName>
        <ecNumber evidence="10">3.6.1.31</ecNumber>
    </recommendedName>
</protein>
<organism evidence="11 12">
    <name type="scientific">Clostridium cellulovorans (strain ATCC 35296 / DSM 3052 / OCM 3 / 743B)</name>
    <dbReference type="NCBI Taxonomy" id="573061"/>
    <lineage>
        <taxon>Bacteria</taxon>
        <taxon>Bacillati</taxon>
        <taxon>Bacillota</taxon>
        <taxon>Clostridia</taxon>
        <taxon>Eubacteriales</taxon>
        <taxon>Clostridiaceae</taxon>
        <taxon>Clostridium</taxon>
    </lineage>
</organism>
<dbReference type="Proteomes" id="UP000002730">
    <property type="component" value="Chromosome"/>
</dbReference>
<dbReference type="KEGG" id="ccb:Clocel_3918"/>
<evidence type="ECO:0000313" key="11">
    <source>
        <dbReference type="EMBL" id="ADL53584.1"/>
    </source>
</evidence>
<evidence type="ECO:0000256" key="6">
    <source>
        <dbReference type="ARBA" id="ARBA00022741"/>
    </source>
</evidence>
<keyword evidence="5 10" id="KW-0028">Amino-acid biosynthesis</keyword>
<dbReference type="HAMAP" id="MF_01020">
    <property type="entry name" value="HisE"/>
    <property type="match status" value="1"/>
</dbReference>
<dbReference type="GO" id="GO:0005737">
    <property type="term" value="C:cytoplasm"/>
    <property type="evidence" value="ECO:0007669"/>
    <property type="project" value="UniProtKB-SubCell"/>
</dbReference>
<keyword evidence="6 10" id="KW-0547">Nucleotide-binding</keyword>
<dbReference type="InterPro" id="IPR021130">
    <property type="entry name" value="PRib-ATP_PPHydrolase-like"/>
</dbReference>
<dbReference type="UniPathway" id="UPA00031">
    <property type="reaction ID" value="UER00007"/>
</dbReference>
<evidence type="ECO:0000256" key="3">
    <source>
        <dbReference type="ARBA" id="ARBA00005204"/>
    </source>
</evidence>
<comment type="subcellular location">
    <subcellularLocation>
        <location evidence="2 10">Cytoplasm</location>
    </subcellularLocation>
</comment>
<evidence type="ECO:0000256" key="10">
    <source>
        <dbReference type="HAMAP-Rule" id="MF_01020"/>
    </source>
</evidence>
<dbReference type="PANTHER" id="PTHR42945">
    <property type="entry name" value="HISTIDINE BIOSYNTHESIS BIFUNCTIONAL PROTEIN"/>
    <property type="match status" value="1"/>
</dbReference>
<comment type="pathway">
    <text evidence="3 10">Amino-acid biosynthesis; L-histidine biosynthesis; L-histidine from 5-phospho-alpha-D-ribose 1-diphosphate: step 2/9.</text>
</comment>
<dbReference type="eggNOG" id="COG0140">
    <property type="taxonomic scope" value="Bacteria"/>
</dbReference>
<dbReference type="SUPFAM" id="SSF101386">
    <property type="entry name" value="all-alpha NTP pyrophosphatases"/>
    <property type="match status" value="1"/>
</dbReference>
<evidence type="ECO:0000256" key="4">
    <source>
        <dbReference type="ARBA" id="ARBA00022490"/>
    </source>
</evidence>
<dbReference type="NCBIfam" id="NF001611">
    <property type="entry name" value="PRK00400.1-3"/>
    <property type="match status" value="1"/>
</dbReference>
<keyword evidence="4 10" id="KW-0963">Cytoplasm</keyword>
<dbReference type="STRING" id="573061.Clocel_3918"/>
<dbReference type="RefSeq" id="WP_010073926.1">
    <property type="nucleotide sequence ID" value="NC_014393.1"/>
</dbReference>
<sequence length="112" mass="12762">MAEKTVLEELFQVIEDRKNNPIEGSYTNYLFEKGIDKVLKKVGEECTEVIVASKNDDNQEVIYEISDLAYHVLVLMAQKGISLEDVKAELEKRSAKIGNKKTERREVASEDL</sequence>
<dbReference type="Gene3D" id="1.10.287.1080">
    <property type="entry name" value="MazG-like"/>
    <property type="match status" value="1"/>
</dbReference>
<evidence type="ECO:0000256" key="1">
    <source>
        <dbReference type="ARBA" id="ARBA00001460"/>
    </source>
</evidence>
<dbReference type="InterPro" id="IPR008179">
    <property type="entry name" value="HisE"/>
</dbReference>
<dbReference type="NCBIfam" id="TIGR03188">
    <property type="entry name" value="histidine_hisI"/>
    <property type="match status" value="1"/>
</dbReference>
<proteinExistence type="inferred from homology"/>
<dbReference type="Pfam" id="PF01503">
    <property type="entry name" value="PRA-PH"/>
    <property type="match status" value="1"/>
</dbReference>
<dbReference type="HOGENOM" id="CLU_123337_0_0_9"/>
<dbReference type="EMBL" id="CP002160">
    <property type="protein sequence ID" value="ADL53584.1"/>
    <property type="molecule type" value="Genomic_DNA"/>
</dbReference>
<evidence type="ECO:0000256" key="8">
    <source>
        <dbReference type="ARBA" id="ARBA00022840"/>
    </source>
</evidence>
<keyword evidence="12" id="KW-1185">Reference proteome</keyword>
<dbReference type="GO" id="GO:0004636">
    <property type="term" value="F:phosphoribosyl-ATP diphosphatase activity"/>
    <property type="evidence" value="ECO:0007669"/>
    <property type="project" value="UniProtKB-UniRule"/>
</dbReference>
<accession>D9SL12</accession>
<dbReference type="FunFam" id="1.10.287.1080:FF:000002">
    <property type="entry name" value="Histidine biosynthesis bifunctional protein HisIE"/>
    <property type="match status" value="1"/>
</dbReference>
<dbReference type="PANTHER" id="PTHR42945:SF9">
    <property type="entry name" value="HISTIDINE BIOSYNTHESIS BIFUNCTIONAL PROTEIN HISIE"/>
    <property type="match status" value="1"/>
</dbReference>
<evidence type="ECO:0000256" key="5">
    <source>
        <dbReference type="ARBA" id="ARBA00022605"/>
    </source>
</evidence>
<gene>
    <name evidence="10" type="primary">hisE</name>
    <name evidence="11" type="ordered locus">Clocel_3918</name>
</gene>
<evidence type="ECO:0000313" key="12">
    <source>
        <dbReference type="Proteomes" id="UP000002730"/>
    </source>
</evidence>
<keyword evidence="8 10" id="KW-0067">ATP-binding</keyword>
<dbReference type="CDD" id="cd11534">
    <property type="entry name" value="NTP-PPase_HisIE_like"/>
    <property type="match status" value="1"/>
</dbReference>
<dbReference type="GO" id="GO:0005524">
    <property type="term" value="F:ATP binding"/>
    <property type="evidence" value="ECO:0007669"/>
    <property type="project" value="UniProtKB-KW"/>
</dbReference>
<keyword evidence="7 10" id="KW-0378">Hydrolase</keyword>
<dbReference type="EC" id="3.6.1.31" evidence="10"/>
<comment type="similarity">
    <text evidence="10">Belongs to the PRA-PH family.</text>
</comment>
<evidence type="ECO:0000256" key="9">
    <source>
        <dbReference type="ARBA" id="ARBA00023102"/>
    </source>
</evidence>
<dbReference type="OrthoDB" id="9795769at2"/>
<dbReference type="GO" id="GO:0000105">
    <property type="term" value="P:L-histidine biosynthetic process"/>
    <property type="evidence" value="ECO:0007669"/>
    <property type="project" value="UniProtKB-UniRule"/>
</dbReference>
<comment type="catalytic activity">
    <reaction evidence="1 10">
        <text>1-(5-phospho-beta-D-ribosyl)-ATP + H2O = 1-(5-phospho-beta-D-ribosyl)-5'-AMP + diphosphate + H(+)</text>
        <dbReference type="Rhea" id="RHEA:22828"/>
        <dbReference type="ChEBI" id="CHEBI:15377"/>
        <dbReference type="ChEBI" id="CHEBI:15378"/>
        <dbReference type="ChEBI" id="CHEBI:33019"/>
        <dbReference type="ChEBI" id="CHEBI:59457"/>
        <dbReference type="ChEBI" id="CHEBI:73183"/>
        <dbReference type="EC" id="3.6.1.31"/>
    </reaction>
</comment>
<reference evidence="11 12" key="1">
    <citation type="submission" date="2010-08" db="EMBL/GenBank/DDBJ databases">
        <title>Complete sequence of Clostridium cellulovorans 743B.</title>
        <authorList>
            <consortium name="US DOE Joint Genome Institute"/>
            <person name="Lucas S."/>
            <person name="Copeland A."/>
            <person name="Lapidus A."/>
            <person name="Cheng J.-F."/>
            <person name="Bruce D."/>
            <person name="Goodwin L."/>
            <person name="Pitluck S."/>
            <person name="Chertkov O."/>
            <person name="Detter J.C."/>
            <person name="Han C."/>
            <person name="Tapia R."/>
            <person name="Land M."/>
            <person name="Hauser L."/>
            <person name="Chang Y.-J."/>
            <person name="Jeffries C."/>
            <person name="Kyrpides N."/>
            <person name="Ivanova N."/>
            <person name="Mikhailova N."/>
            <person name="Hemme C.L."/>
            <person name="Woyke T."/>
        </authorList>
    </citation>
    <scope>NUCLEOTIDE SEQUENCE [LARGE SCALE GENOMIC DNA]</scope>
    <source>
        <strain evidence="12">ATCC 35296 / DSM 3052 / OCM 3 / 743B</strain>
    </source>
</reference>
<dbReference type="AlphaFoldDB" id="D9SL12"/>
<evidence type="ECO:0000256" key="2">
    <source>
        <dbReference type="ARBA" id="ARBA00004496"/>
    </source>
</evidence>
<name>D9SL12_CLOC7</name>
<evidence type="ECO:0000256" key="7">
    <source>
        <dbReference type="ARBA" id="ARBA00022801"/>
    </source>
</evidence>